<evidence type="ECO:0000313" key="2">
    <source>
        <dbReference type="Proteomes" id="UP000034883"/>
    </source>
</evidence>
<gene>
    <name evidence="1" type="ORF">DB32_000198</name>
</gene>
<keyword evidence="2" id="KW-1185">Reference proteome</keyword>
<evidence type="ECO:0008006" key="3">
    <source>
        <dbReference type="Google" id="ProtNLM"/>
    </source>
</evidence>
<dbReference type="PANTHER" id="PTHR37211:SF1">
    <property type="entry name" value="EXPRESSED PROTEIN"/>
    <property type="match status" value="1"/>
</dbReference>
<dbReference type="PANTHER" id="PTHR37211">
    <property type="entry name" value="EXPRESSED PROTEIN"/>
    <property type="match status" value="1"/>
</dbReference>
<sequence length="255" mass="28759">MSVDRHALYERAVQSPERDVDVLSALFRARAGRDALTLREDFAGTARLAIAWVGSDDEREAVAIDLDRGALARARRIAREVLDEDERERLALVRGDVRAPSDRTFDLVIAPNFSWAIFHAADDLARYFDAARGALEDDGMLALELFGGADLRRPLTHRHRHEGFTYVWEHRGYDAAREVLDARIHFELDDGTVMEDAFSYSFRLWPLATLRALLAAAGFERVALVIEDAKGALRTSAREPARASWNGYLVARPRR</sequence>
<dbReference type="EMBL" id="CP011125">
    <property type="protein sequence ID" value="AKF03049.1"/>
    <property type="molecule type" value="Genomic_DNA"/>
</dbReference>
<name>A0A0F6SD94_9BACT</name>
<proteinExistence type="predicted"/>
<dbReference type="RefSeq" id="WP_053230528.1">
    <property type="nucleotide sequence ID" value="NZ_CP011125.1"/>
</dbReference>
<dbReference type="SUPFAM" id="SSF53335">
    <property type="entry name" value="S-adenosyl-L-methionine-dependent methyltransferases"/>
    <property type="match status" value="1"/>
</dbReference>
<dbReference type="KEGG" id="samy:DB32_000198"/>
<dbReference type="AlphaFoldDB" id="A0A0F6SD94"/>
<protein>
    <recommendedName>
        <fullName evidence="3">Methyltransferase domain-containing protein</fullName>
    </recommendedName>
</protein>
<dbReference type="Gene3D" id="3.40.50.150">
    <property type="entry name" value="Vaccinia Virus protein VP39"/>
    <property type="match status" value="1"/>
</dbReference>
<dbReference type="Gene3D" id="2.20.25.110">
    <property type="entry name" value="S-adenosyl-L-methionine-dependent methyltransferases"/>
    <property type="match status" value="1"/>
</dbReference>
<accession>A0A0F6SD94</accession>
<organism evidence="1 2">
    <name type="scientific">Sandaracinus amylolyticus</name>
    <dbReference type="NCBI Taxonomy" id="927083"/>
    <lineage>
        <taxon>Bacteria</taxon>
        <taxon>Pseudomonadati</taxon>
        <taxon>Myxococcota</taxon>
        <taxon>Polyangia</taxon>
        <taxon>Polyangiales</taxon>
        <taxon>Sandaracinaceae</taxon>
        <taxon>Sandaracinus</taxon>
    </lineage>
</organism>
<dbReference type="STRING" id="927083.DB32_000198"/>
<dbReference type="InterPro" id="IPR029063">
    <property type="entry name" value="SAM-dependent_MTases_sf"/>
</dbReference>
<evidence type="ECO:0000313" key="1">
    <source>
        <dbReference type="EMBL" id="AKF03049.1"/>
    </source>
</evidence>
<dbReference type="OrthoDB" id="9786084at2"/>
<reference evidence="1 2" key="1">
    <citation type="submission" date="2015-03" db="EMBL/GenBank/DDBJ databases">
        <title>Genome assembly of Sandaracinus amylolyticus DSM 53668.</title>
        <authorList>
            <person name="Sharma G."/>
            <person name="Subramanian S."/>
        </authorList>
    </citation>
    <scope>NUCLEOTIDE SEQUENCE [LARGE SCALE GENOMIC DNA]</scope>
    <source>
        <strain evidence="1 2">DSM 53668</strain>
    </source>
</reference>
<dbReference type="Proteomes" id="UP000034883">
    <property type="component" value="Chromosome"/>
</dbReference>